<keyword evidence="2" id="KW-1003">Cell membrane</keyword>
<feature type="domain" description="CATSPERD/E C-terminal" evidence="16">
    <location>
        <begin position="740"/>
        <end position="929"/>
    </location>
</feature>
<feature type="region of interest" description="Disordered" evidence="13">
    <location>
        <begin position="938"/>
        <end position="967"/>
    </location>
</feature>
<gene>
    <name evidence="17" type="ORF">HK100_010675</name>
</gene>
<dbReference type="InterPro" id="IPR028751">
    <property type="entry name" value="CATSPERD/E"/>
</dbReference>
<evidence type="ECO:0000256" key="14">
    <source>
        <dbReference type="SAM" id="Phobius"/>
    </source>
</evidence>
<evidence type="ECO:0000256" key="10">
    <source>
        <dbReference type="ARBA" id="ARBA00023180"/>
    </source>
</evidence>
<evidence type="ECO:0000256" key="13">
    <source>
        <dbReference type="SAM" id="MobiDB-lite"/>
    </source>
</evidence>
<keyword evidence="3 14" id="KW-0812">Transmembrane</keyword>
<evidence type="ECO:0000256" key="11">
    <source>
        <dbReference type="ARBA" id="ARBA00023273"/>
    </source>
</evidence>
<evidence type="ECO:0000259" key="15">
    <source>
        <dbReference type="Pfam" id="PF22843"/>
    </source>
</evidence>
<keyword evidence="4" id="KW-0732">Signal</keyword>
<evidence type="ECO:0000313" key="17">
    <source>
        <dbReference type="EMBL" id="KAJ3125637.1"/>
    </source>
</evidence>
<evidence type="ECO:0000256" key="9">
    <source>
        <dbReference type="ARBA" id="ARBA00023157"/>
    </source>
</evidence>
<name>A0AAD5T2A3_9FUNG</name>
<keyword evidence="18" id="KW-1185">Reference proteome</keyword>
<dbReference type="GO" id="GO:0036128">
    <property type="term" value="C:CatSper complex"/>
    <property type="evidence" value="ECO:0007669"/>
    <property type="project" value="InterPro"/>
</dbReference>
<evidence type="ECO:0000256" key="1">
    <source>
        <dbReference type="ARBA" id="ARBA00010246"/>
    </source>
</evidence>
<dbReference type="Pfam" id="PF22850">
    <property type="entry name" value="CATSPERD-E_C"/>
    <property type="match status" value="1"/>
</dbReference>
<dbReference type="GO" id="GO:0030317">
    <property type="term" value="P:flagellated sperm motility"/>
    <property type="evidence" value="ECO:0007669"/>
    <property type="project" value="TreeGrafter"/>
</dbReference>
<sequence length="967" mass="102848">MSFGNGRWYVQSLEPDGDSFIATRAFTVGFTSTATSITWTSVSGDCAITSPTSATTLVTCSNIGVEKLTVTGDGGTTTDTFYVTIAEEKGCYQWYLHTGTQHVVTIDSANVTGYVWIIDPNNESTAETAGTASIPSSASKSLSKSFANVGEIPNVVFGGESVIVNSFSYSNGSVIVKYWQILFTTTATETIPVVITGNAISIAGCAVEPLQTMIYVKPLTVSTWLTVATPSSSGTESFSLSANACAPNIMMALGSYYYGAGNIAFSNAYFLASSEPVLSSSFNIDLNGVTAVGISIGGVAVLTGSRVYVVKLNSSTTMSALGIPSSYVPTNLRATDSCGSGDAGNANSIVVAWKNSAGLTVFYVSTDGGKVFTSVDVSAELTAAGSAYIRDIAVSQALKGVIVLVRDSSKDLIFSVRSGVVTPGYVFGSSTMILDSGIGATPNVMEGHAGILVSGDALYMSLDLGQTVFKIRLESRDSARPATNLSPSEYLVQTVISQDGSNFAVLTSTNRVFYGQFGISTAIEIAAGISTSQTARLFFDGLQRLVVYQPSSSAYYVMSRIISIPNEILSPRAPTASNPTLVCPYYLWSTDLGLTYTIDIGETVQITSNVTSSGTVSKTISLSYTNYSVVSVVQETFESSSNNIFEPLSDYKSLTTTLFVSPRTNTESGTSVLSIHPKSANLACTNAFKTSKCFVGCPSVRRILLRGQSRSCSNATNLPTTVNLAPGTWVSDFTTFARPTSEKFIAYNCAAWGIPVDVYYGAPFVPIFDVYDGDVFVKSVGVDVGLWEIHGRQVRYNMTNGQAGCTRAAQTWIGMVEANGGTGDPVDAWGPDNYVSCFGDTSGGVNLKDEYTVFNSTSWLAIVWTGGNDGVYVFTAKVLDSDFSYCPLSVTFALNVSGAPLSASVQAGIMVGIIFFLFLILGSSYFWYLHARRREAKESERTEIEGYNDEYNGKEGDGDILWKEKTE</sequence>
<accession>A0AAD5T2A3</accession>
<comment type="caution">
    <text evidence="17">The sequence shown here is derived from an EMBL/GenBank/DDBJ whole genome shotgun (WGS) entry which is preliminary data.</text>
</comment>
<keyword evidence="7" id="KW-0969">Cilium</keyword>
<dbReference type="Proteomes" id="UP001211907">
    <property type="component" value="Unassembled WGS sequence"/>
</dbReference>
<feature type="compositionally biased region" description="Basic and acidic residues" evidence="13">
    <location>
        <begin position="951"/>
        <end position="967"/>
    </location>
</feature>
<evidence type="ECO:0000313" key="18">
    <source>
        <dbReference type="Proteomes" id="UP001211907"/>
    </source>
</evidence>
<comment type="subcellular location">
    <subcellularLocation>
        <location evidence="12">Cell projection</location>
        <location evidence="12">Cilium</location>
        <location evidence="12">Flagellum membrane</location>
        <topology evidence="12">Single-pass type I membrane protein</topology>
    </subcellularLocation>
</comment>
<organism evidence="17 18">
    <name type="scientific">Physocladia obscura</name>
    <dbReference type="NCBI Taxonomy" id="109957"/>
    <lineage>
        <taxon>Eukaryota</taxon>
        <taxon>Fungi</taxon>
        <taxon>Fungi incertae sedis</taxon>
        <taxon>Chytridiomycota</taxon>
        <taxon>Chytridiomycota incertae sedis</taxon>
        <taxon>Chytridiomycetes</taxon>
        <taxon>Chytridiales</taxon>
        <taxon>Chytriomycetaceae</taxon>
        <taxon>Physocladia</taxon>
    </lineage>
</organism>
<keyword evidence="8 14" id="KW-0472">Membrane</keyword>
<evidence type="ECO:0000256" key="6">
    <source>
        <dbReference type="ARBA" id="ARBA00022989"/>
    </source>
</evidence>
<evidence type="ECO:0000256" key="8">
    <source>
        <dbReference type="ARBA" id="ARBA00023136"/>
    </source>
</evidence>
<evidence type="ECO:0000256" key="7">
    <source>
        <dbReference type="ARBA" id="ARBA00023069"/>
    </source>
</evidence>
<evidence type="ECO:0000256" key="5">
    <source>
        <dbReference type="ARBA" id="ARBA00022846"/>
    </source>
</evidence>
<reference evidence="17" key="1">
    <citation type="submission" date="2020-05" db="EMBL/GenBank/DDBJ databases">
        <title>Phylogenomic resolution of chytrid fungi.</title>
        <authorList>
            <person name="Stajich J.E."/>
            <person name="Amses K."/>
            <person name="Simmons R."/>
            <person name="Seto K."/>
            <person name="Myers J."/>
            <person name="Bonds A."/>
            <person name="Quandt C.A."/>
            <person name="Barry K."/>
            <person name="Liu P."/>
            <person name="Grigoriev I."/>
            <person name="Longcore J.E."/>
            <person name="James T.Y."/>
        </authorList>
    </citation>
    <scope>NUCLEOTIDE SEQUENCE</scope>
    <source>
        <strain evidence="17">JEL0513</strain>
    </source>
</reference>
<evidence type="ECO:0000256" key="4">
    <source>
        <dbReference type="ARBA" id="ARBA00022729"/>
    </source>
</evidence>
<keyword evidence="11" id="KW-0966">Cell projection</keyword>
<feature type="domain" description="CATSPERE second N-terminal" evidence="15">
    <location>
        <begin position="91"/>
        <end position="157"/>
    </location>
</feature>
<dbReference type="InterPro" id="IPR053814">
    <property type="entry name" value="CATSPERD/E_C"/>
</dbReference>
<evidence type="ECO:0000259" key="16">
    <source>
        <dbReference type="Pfam" id="PF22850"/>
    </source>
</evidence>
<keyword evidence="6 14" id="KW-1133">Transmembrane helix</keyword>
<comment type="similarity">
    <text evidence="1">Belongs to the CATSPERD family.</text>
</comment>
<protein>
    <recommendedName>
        <fullName evidence="19">Transmembrane protein</fullName>
    </recommendedName>
</protein>
<keyword evidence="9" id="KW-1015">Disulfide bond</keyword>
<dbReference type="EMBL" id="JADGJH010000599">
    <property type="protein sequence ID" value="KAJ3125637.1"/>
    <property type="molecule type" value="Genomic_DNA"/>
</dbReference>
<keyword evidence="10" id="KW-0325">Glycoprotein</keyword>
<evidence type="ECO:0000256" key="2">
    <source>
        <dbReference type="ARBA" id="ARBA00022475"/>
    </source>
</evidence>
<evidence type="ECO:0000256" key="12">
    <source>
        <dbReference type="ARBA" id="ARBA00037793"/>
    </source>
</evidence>
<proteinExistence type="inferred from homology"/>
<keyword evidence="5" id="KW-0282">Flagellum</keyword>
<feature type="transmembrane region" description="Helical" evidence="14">
    <location>
        <begin position="907"/>
        <end position="928"/>
    </location>
</feature>
<dbReference type="PANTHER" id="PTHR33722">
    <property type="entry name" value="CATION CHANNEL SPERM-ASSOCIATED PROTEIN SUBUNIT DELTA-RELATED"/>
    <property type="match status" value="1"/>
</dbReference>
<evidence type="ECO:0000256" key="3">
    <source>
        <dbReference type="ARBA" id="ARBA00022692"/>
    </source>
</evidence>
<dbReference type="Pfam" id="PF22843">
    <property type="entry name" value="CATSPERE_NTD2"/>
    <property type="match status" value="1"/>
</dbReference>
<dbReference type="InterPro" id="IPR053817">
    <property type="entry name" value="CATSPERE_NTD2"/>
</dbReference>
<dbReference type="AlphaFoldDB" id="A0AAD5T2A3"/>
<dbReference type="PANTHER" id="PTHR33722:SF1">
    <property type="entry name" value="CATION CHANNEL SPERM-ASSOCIATED AUXILIARY SUBUNIT DELTA"/>
    <property type="match status" value="1"/>
</dbReference>
<evidence type="ECO:0008006" key="19">
    <source>
        <dbReference type="Google" id="ProtNLM"/>
    </source>
</evidence>